<keyword evidence="3" id="KW-1185">Reference proteome</keyword>
<reference evidence="2 3" key="1">
    <citation type="submission" date="2020-08" db="EMBL/GenBank/DDBJ databases">
        <title>Genomic Encyclopedia of Type Strains, Phase III (KMG-III): the genomes of soil and plant-associated and newly described type strains.</title>
        <authorList>
            <person name="Whitman W."/>
        </authorList>
    </citation>
    <scope>NUCLEOTIDE SEQUENCE [LARGE SCALE GENOMIC DNA]</scope>
    <source>
        <strain evidence="2 3">CECT 4462</strain>
    </source>
</reference>
<proteinExistence type="predicted"/>
<protein>
    <recommendedName>
        <fullName evidence="4">Chromosome partitioning protein ParB</fullName>
    </recommendedName>
</protein>
<sequence>MTAKPPPNGKRSVKRVGIGARPPANPHAEAWIRQGDADALGKGDLYTARLTLDITPAMRARIKVSAFTQGVTVSDLLRGLLEREFPEHRRENTP</sequence>
<dbReference type="Proteomes" id="UP000549250">
    <property type="component" value="Unassembled WGS sequence"/>
</dbReference>
<dbReference type="EMBL" id="JACHXI010000054">
    <property type="protein sequence ID" value="MBB3105482.1"/>
    <property type="molecule type" value="Genomic_DNA"/>
</dbReference>
<dbReference type="InterPro" id="IPR010985">
    <property type="entry name" value="Ribbon_hlx_hlx"/>
</dbReference>
<dbReference type="AlphaFoldDB" id="A0A839T7N4"/>
<evidence type="ECO:0000313" key="2">
    <source>
        <dbReference type="EMBL" id="MBB3105482.1"/>
    </source>
</evidence>
<dbReference type="SUPFAM" id="SSF47598">
    <property type="entry name" value="Ribbon-helix-helix"/>
    <property type="match status" value="1"/>
</dbReference>
<comment type="caution">
    <text evidence="2">The sequence shown here is derived from an EMBL/GenBank/DDBJ whole genome shotgun (WGS) entry which is preliminary data.</text>
</comment>
<accession>A0A839T7N4</accession>
<organism evidence="2 3">
    <name type="scientific">Azomonas macrocytogenes</name>
    <name type="common">Azotobacter macrocytogenes</name>
    <dbReference type="NCBI Taxonomy" id="69962"/>
    <lineage>
        <taxon>Bacteria</taxon>
        <taxon>Pseudomonadati</taxon>
        <taxon>Pseudomonadota</taxon>
        <taxon>Gammaproteobacteria</taxon>
        <taxon>Pseudomonadales</taxon>
        <taxon>Pseudomonadaceae</taxon>
        <taxon>Azomonas</taxon>
    </lineage>
</organism>
<evidence type="ECO:0000313" key="3">
    <source>
        <dbReference type="Proteomes" id="UP000549250"/>
    </source>
</evidence>
<evidence type="ECO:0000256" key="1">
    <source>
        <dbReference type="SAM" id="MobiDB-lite"/>
    </source>
</evidence>
<feature type="region of interest" description="Disordered" evidence="1">
    <location>
        <begin position="1"/>
        <end position="29"/>
    </location>
</feature>
<gene>
    <name evidence="2" type="ORF">FHR87_003925</name>
</gene>
<dbReference type="RefSeq" id="WP_057380615.1">
    <property type="nucleotide sequence ID" value="NZ_JACHXI010000054.1"/>
</dbReference>
<evidence type="ECO:0008006" key="4">
    <source>
        <dbReference type="Google" id="ProtNLM"/>
    </source>
</evidence>
<dbReference type="GO" id="GO:0006355">
    <property type="term" value="P:regulation of DNA-templated transcription"/>
    <property type="evidence" value="ECO:0007669"/>
    <property type="project" value="InterPro"/>
</dbReference>
<name>A0A839T7N4_AZOMA</name>